<dbReference type="AlphaFoldDB" id="A0A1A9WHW0"/>
<name>A0A1A9WHW0_9MUSC</name>
<feature type="transmembrane region" description="Helical" evidence="1">
    <location>
        <begin position="31"/>
        <end position="52"/>
    </location>
</feature>
<keyword evidence="1" id="KW-0472">Membrane</keyword>
<organism evidence="2 3">
    <name type="scientific">Glossina brevipalpis</name>
    <dbReference type="NCBI Taxonomy" id="37001"/>
    <lineage>
        <taxon>Eukaryota</taxon>
        <taxon>Metazoa</taxon>
        <taxon>Ecdysozoa</taxon>
        <taxon>Arthropoda</taxon>
        <taxon>Hexapoda</taxon>
        <taxon>Insecta</taxon>
        <taxon>Pterygota</taxon>
        <taxon>Neoptera</taxon>
        <taxon>Endopterygota</taxon>
        <taxon>Diptera</taxon>
        <taxon>Brachycera</taxon>
        <taxon>Muscomorpha</taxon>
        <taxon>Hippoboscoidea</taxon>
        <taxon>Glossinidae</taxon>
        <taxon>Glossina</taxon>
    </lineage>
</organism>
<reference evidence="2" key="2">
    <citation type="submission" date="2020-05" db="UniProtKB">
        <authorList>
            <consortium name="EnsemblMetazoa"/>
        </authorList>
    </citation>
    <scope>IDENTIFICATION</scope>
    <source>
        <strain evidence="2">IAEA</strain>
    </source>
</reference>
<accession>A0A1A9WHW0</accession>
<evidence type="ECO:0000313" key="2">
    <source>
        <dbReference type="EnsemblMetazoa" id="GBRI020381-PA"/>
    </source>
</evidence>
<evidence type="ECO:0000256" key="1">
    <source>
        <dbReference type="SAM" id="Phobius"/>
    </source>
</evidence>
<evidence type="ECO:0000313" key="3">
    <source>
        <dbReference type="Proteomes" id="UP000091820"/>
    </source>
</evidence>
<dbReference type="EnsemblMetazoa" id="GBRI020381-RA">
    <property type="protein sequence ID" value="GBRI020381-PA"/>
    <property type="gene ID" value="GBRI020381"/>
</dbReference>
<dbReference type="Proteomes" id="UP000091820">
    <property type="component" value="Unassembled WGS sequence"/>
</dbReference>
<reference evidence="3" key="1">
    <citation type="submission" date="2014-03" db="EMBL/GenBank/DDBJ databases">
        <authorList>
            <person name="Aksoy S."/>
            <person name="Warren W."/>
            <person name="Wilson R.K."/>
        </authorList>
    </citation>
    <scope>NUCLEOTIDE SEQUENCE [LARGE SCALE GENOMIC DNA]</scope>
    <source>
        <strain evidence="3">IAEA</strain>
    </source>
</reference>
<protein>
    <submittedName>
        <fullName evidence="2">Uncharacterized protein</fullName>
    </submittedName>
</protein>
<proteinExistence type="predicted"/>
<keyword evidence="1" id="KW-0812">Transmembrane</keyword>
<dbReference type="VEuPathDB" id="VectorBase:GBRI020381"/>
<sequence length="116" mass="12969">MATVSASEWEVGGAQNRASIASSHSVTISNLHIAVVQLVTISSATIVLTCGAKRHQRLKEIFDTRSEFIAARFSYTTGNKKYINHPLQSCACFIGDISRWLFILREINHIRQVYDT</sequence>
<keyword evidence="3" id="KW-1185">Reference proteome</keyword>
<keyword evidence="1" id="KW-1133">Transmembrane helix</keyword>